<comment type="caution">
    <text evidence="12">The sequence shown here is derived from an EMBL/GenBank/DDBJ whole genome shotgun (WGS) entry which is preliminary data.</text>
</comment>
<dbReference type="GO" id="GO:0071973">
    <property type="term" value="P:bacterial-type flagellum-dependent cell motility"/>
    <property type="evidence" value="ECO:0007669"/>
    <property type="project" value="InterPro"/>
</dbReference>
<sequence>MPIEQRVIGGGQKIGGGKIGGTPAKEEPAPEAPTKKSRKLLVIVLALVLVIGGAAAYFLVLKPGGSDEPAAEPEPEPGEILTVEPISLNLADGHYLRLGFAVQLSADAAADGHGELDSSKAVDTAIELFSGRSVADISGADSRAALKDEFLALLNEAYHDDVLEVNYTNYVTQ</sequence>
<dbReference type="InterPro" id="IPR005503">
    <property type="entry name" value="FliL"/>
</dbReference>
<evidence type="ECO:0000256" key="3">
    <source>
        <dbReference type="ARBA" id="ARBA00008281"/>
    </source>
</evidence>
<feature type="compositionally biased region" description="Gly residues" evidence="11">
    <location>
        <begin position="8"/>
        <end position="20"/>
    </location>
</feature>
<keyword evidence="8 10" id="KW-1133">Transmembrane helix</keyword>
<dbReference type="AlphaFoldDB" id="A0A7X6KX53"/>
<dbReference type="GO" id="GO:0005886">
    <property type="term" value="C:plasma membrane"/>
    <property type="evidence" value="ECO:0007669"/>
    <property type="project" value="UniProtKB-SubCell"/>
</dbReference>
<keyword evidence="13" id="KW-1185">Reference proteome</keyword>
<evidence type="ECO:0000256" key="9">
    <source>
        <dbReference type="ARBA" id="ARBA00023136"/>
    </source>
</evidence>
<evidence type="ECO:0000256" key="5">
    <source>
        <dbReference type="ARBA" id="ARBA00022500"/>
    </source>
</evidence>
<dbReference type="EMBL" id="JAAXOX010000007">
    <property type="protein sequence ID" value="NKY23540.1"/>
    <property type="molecule type" value="Genomic_DNA"/>
</dbReference>
<keyword evidence="12" id="KW-0969">Cilium</keyword>
<evidence type="ECO:0000256" key="10">
    <source>
        <dbReference type="RuleBase" id="RU364125"/>
    </source>
</evidence>
<comment type="similarity">
    <text evidence="3 10">Belongs to the FliL family.</text>
</comment>
<keyword evidence="12" id="KW-0966">Cell projection</keyword>
<evidence type="ECO:0000256" key="2">
    <source>
        <dbReference type="ARBA" id="ARBA00004162"/>
    </source>
</evidence>
<dbReference type="GO" id="GO:0006935">
    <property type="term" value="P:chemotaxis"/>
    <property type="evidence" value="ECO:0007669"/>
    <property type="project" value="UniProtKB-KW"/>
</dbReference>
<evidence type="ECO:0000256" key="7">
    <source>
        <dbReference type="ARBA" id="ARBA00022779"/>
    </source>
</evidence>
<evidence type="ECO:0000256" key="11">
    <source>
        <dbReference type="SAM" id="MobiDB-lite"/>
    </source>
</evidence>
<keyword evidence="6 10" id="KW-0812">Transmembrane</keyword>
<keyword evidence="5 10" id="KW-0145">Chemotaxis</keyword>
<dbReference type="GO" id="GO:0009425">
    <property type="term" value="C:bacterial-type flagellum basal body"/>
    <property type="evidence" value="ECO:0007669"/>
    <property type="project" value="InterPro"/>
</dbReference>
<keyword evidence="12" id="KW-0282">Flagellum</keyword>
<comment type="subcellular location">
    <subcellularLocation>
        <location evidence="2">Cell membrane</location>
        <topology evidence="2">Single-pass membrane protein</topology>
    </subcellularLocation>
</comment>
<keyword evidence="7 10" id="KW-0283">Flagellar rotation</keyword>
<reference evidence="12 13" key="1">
    <citation type="submission" date="2020-04" db="EMBL/GenBank/DDBJ databases">
        <title>MicrobeNet Type strains.</title>
        <authorList>
            <person name="Nicholson A.C."/>
        </authorList>
    </citation>
    <scope>NUCLEOTIDE SEQUENCE [LARGE SCALE GENOMIC DNA]</scope>
    <source>
        <strain evidence="12 13">ATCC BAA-788</strain>
    </source>
</reference>
<proteinExistence type="inferred from homology"/>
<organism evidence="12 13">
    <name type="scientific">Cellulomonas denverensis</name>
    <dbReference type="NCBI Taxonomy" id="264297"/>
    <lineage>
        <taxon>Bacteria</taxon>
        <taxon>Bacillati</taxon>
        <taxon>Actinomycetota</taxon>
        <taxon>Actinomycetes</taxon>
        <taxon>Micrococcales</taxon>
        <taxon>Cellulomonadaceae</taxon>
        <taxon>Cellulomonas</taxon>
    </lineage>
</organism>
<dbReference type="Pfam" id="PF03748">
    <property type="entry name" value="FliL"/>
    <property type="match status" value="1"/>
</dbReference>
<evidence type="ECO:0000256" key="4">
    <source>
        <dbReference type="ARBA" id="ARBA00022475"/>
    </source>
</evidence>
<evidence type="ECO:0000313" key="13">
    <source>
        <dbReference type="Proteomes" id="UP000581206"/>
    </source>
</evidence>
<gene>
    <name evidence="12" type="ORF">HGA03_12785</name>
</gene>
<keyword evidence="4 10" id="KW-1003">Cell membrane</keyword>
<name>A0A7X6KX53_9CELL</name>
<evidence type="ECO:0000256" key="8">
    <source>
        <dbReference type="ARBA" id="ARBA00022989"/>
    </source>
</evidence>
<feature type="region of interest" description="Disordered" evidence="11">
    <location>
        <begin position="1"/>
        <end position="33"/>
    </location>
</feature>
<keyword evidence="9 10" id="KW-0472">Membrane</keyword>
<evidence type="ECO:0000256" key="1">
    <source>
        <dbReference type="ARBA" id="ARBA00002254"/>
    </source>
</evidence>
<feature type="transmembrane region" description="Helical" evidence="10">
    <location>
        <begin position="40"/>
        <end position="60"/>
    </location>
</feature>
<dbReference type="RefSeq" id="WP_168630680.1">
    <property type="nucleotide sequence ID" value="NZ_BONL01000001.1"/>
</dbReference>
<dbReference type="Proteomes" id="UP000581206">
    <property type="component" value="Unassembled WGS sequence"/>
</dbReference>
<comment type="function">
    <text evidence="1 10">Controls the rotational direction of flagella during chemotaxis.</text>
</comment>
<evidence type="ECO:0000313" key="12">
    <source>
        <dbReference type="EMBL" id="NKY23540.1"/>
    </source>
</evidence>
<accession>A0A7X6KX53</accession>
<evidence type="ECO:0000256" key="6">
    <source>
        <dbReference type="ARBA" id="ARBA00022692"/>
    </source>
</evidence>
<protein>
    <recommendedName>
        <fullName evidence="10">Flagellar protein FliL</fullName>
    </recommendedName>
</protein>